<dbReference type="EMBL" id="WTYW01000001">
    <property type="protein sequence ID" value="MXO85415.1"/>
    <property type="molecule type" value="Genomic_DNA"/>
</dbReference>
<keyword evidence="3" id="KW-0378">Hydrolase</keyword>
<dbReference type="Proteomes" id="UP000433104">
    <property type="component" value="Unassembled WGS sequence"/>
</dbReference>
<evidence type="ECO:0000313" key="7">
    <source>
        <dbReference type="EMBL" id="MXO85415.1"/>
    </source>
</evidence>
<keyword evidence="5" id="KW-0472">Membrane</keyword>
<sequence>MLSRASYLPIAGAFLAVLFVCLGLYQTPLLDAPRIGSRPDYVLKLQLPAPGEVDLPSIAGGGDASRPLVVIDAGHGGHDTGAIAGNRQEKDIVLSLAKRLRDELLADGRVRVALTREDDRFLVLEERAEIARRLDADLFLSIHADSAGEITEAAGASIYTLSADASSQAAARYAARENSADIINGVQLERGNETVATILVELSQRRAVEEAGAFAQAIEEAGTGRIAFREPARRSAPFVVLKAPDIPSVLFEAGFISNAAEAQVLDSAEGRERFAEIMARAILNYFDAVPPVQDPQPAPRPANEAPSARPSIGSVL</sequence>
<evidence type="ECO:0000259" key="6">
    <source>
        <dbReference type="SMART" id="SM00646"/>
    </source>
</evidence>
<dbReference type="Pfam" id="PF01520">
    <property type="entry name" value="Amidase_3"/>
    <property type="match status" value="1"/>
</dbReference>
<dbReference type="EC" id="3.5.1.28" evidence="2"/>
<dbReference type="GO" id="GO:0008745">
    <property type="term" value="F:N-acetylmuramoyl-L-alanine amidase activity"/>
    <property type="evidence" value="ECO:0007669"/>
    <property type="project" value="UniProtKB-EC"/>
</dbReference>
<gene>
    <name evidence="7" type="ORF">GRI38_05170</name>
</gene>
<dbReference type="PANTHER" id="PTHR30404:SF0">
    <property type="entry name" value="N-ACETYLMURAMOYL-L-ALANINE AMIDASE AMIC"/>
    <property type="match status" value="1"/>
</dbReference>
<evidence type="ECO:0000256" key="2">
    <source>
        <dbReference type="ARBA" id="ARBA00011901"/>
    </source>
</evidence>
<keyword evidence="5" id="KW-0812">Transmembrane</keyword>
<feature type="domain" description="MurNAc-LAA" evidence="6">
    <location>
        <begin position="128"/>
        <end position="283"/>
    </location>
</feature>
<evidence type="ECO:0000256" key="3">
    <source>
        <dbReference type="ARBA" id="ARBA00022801"/>
    </source>
</evidence>
<dbReference type="Gene3D" id="3.40.630.40">
    <property type="entry name" value="Zn-dependent exopeptidases"/>
    <property type="match status" value="1"/>
</dbReference>
<dbReference type="InterPro" id="IPR002508">
    <property type="entry name" value="MurNAc-LAA_cat"/>
</dbReference>
<proteinExistence type="predicted"/>
<comment type="caution">
    <text evidence="7">The sequence shown here is derived from an EMBL/GenBank/DDBJ whole genome shotgun (WGS) entry which is preliminary data.</text>
</comment>
<comment type="catalytic activity">
    <reaction evidence="1">
        <text>Hydrolyzes the link between N-acetylmuramoyl residues and L-amino acid residues in certain cell-wall glycopeptides.</text>
        <dbReference type="EC" id="3.5.1.28"/>
    </reaction>
</comment>
<dbReference type="AlphaFoldDB" id="A0A844ZBY4"/>
<keyword evidence="5" id="KW-1133">Transmembrane helix</keyword>
<dbReference type="PANTHER" id="PTHR30404">
    <property type="entry name" value="N-ACETYLMURAMOYL-L-ALANINE AMIDASE"/>
    <property type="match status" value="1"/>
</dbReference>
<keyword evidence="8" id="KW-1185">Reference proteome</keyword>
<dbReference type="InterPro" id="IPR050695">
    <property type="entry name" value="N-acetylmuramoyl_amidase_3"/>
</dbReference>
<dbReference type="OrthoDB" id="9806267at2"/>
<name>A0A844ZBY4_9SPHN</name>
<evidence type="ECO:0000256" key="5">
    <source>
        <dbReference type="SAM" id="Phobius"/>
    </source>
</evidence>
<accession>A0A844ZBY4</accession>
<dbReference type="SUPFAM" id="SSF53187">
    <property type="entry name" value="Zn-dependent exopeptidases"/>
    <property type="match status" value="1"/>
</dbReference>
<dbReference type="SMART" id="SM00646">
    <property type="entry name" value="Ami_3"/>
    <property type="match status" value="1"/>
</dbReference>
<feature type="transmembrane region" description="Helical" evidence="5">
    <location>
        <begin position="6"/>
        <end position="25"/>
    </location>
</feature>
<evidence type="ECO:0000256" key="1">
    <source>
        <dbReference type="ARBA" id="ARBA00001561"/>
    </source>
</evidence>
<evidence type="ECO:0000313" key="8">
    <source>
        <dbReference type="Proteomes" id="UP000433104"/>
    </source>
</evidence>
<dbReference type="CDD" id="cd02696">
    <property type="entry name" value="MurNAc-LAA"/>
    <property type="match status" value="1"/>
</dbReference>
<evidence type="ECO:0000256" key="4">
    <source>
        <dbReference type="SAM" id="MobiDB-lite"/>
    </source>
</evidence>
<dbReference type="GO" id="GO:0009253">
    <property type="term" value="P:peptidoglycan catabolic process"/>
    <property type="evidence" value="ECO:0007669"/>
    <property type="project" value="InterPro"/>
</dbReference>
<reference evidence="7 8" key="1">
    <citation type="submission" date="2019-12" db="EMBL/GenBank/DDBJ databases">
        <title>Genomic-based taxomic classification of the family Erythrobacteraceae.</title>
        <authorList>
            <person name="Xu L."/>
        </authorList>
    </citation>
    <scope>NUCLEOTIDE SEQUENCE [LARGE SCALE GENOMIC DNA]</scope>
    <source>
        <strain evidence="7 8">MCCC 1A09962</strain>
    </source>
</reference>
<protein>
    <recommendedName>
        <fullName evidence="2">N-acetylmuramoyl-L-alanine amidase</fullName>
        <ecNumber evidence="2">3.5.1.28</ecNumber>
    </recommendedName>
</protein>
<organism evidence="7 8">
    <name type="scientific">Parapontixanthobacter aurantiacus</name>
    <dbReference type="NCBI Taxonomy" id="1463599"/>
    <lineage>
        <taxon>Bacteria</taxon>
        <taxon>Pseudomonadati</taxon>
        <taxon>Pseudomonadota</taxon>
        <taxon>Alphaproteobacteria</taxon>
        <taxon>Sphingomonadales</taxon>
        <taxon>Erythrobacteraceae</taxon>
        <taxon>Parapontixanthobacter</taxon>
    </lineage>
</organism>
<dbReference type="GO" id="GO:0030288">
    <property type="term" value="C:outer membrane-bounded periplasmic space"/>
    <property type="evidence" value="ECO:0007669"/>
    <property type="project" value="TreeGrafter"/>
</dbReference>
<feature type="region of interest" description="Disordered" evidence="4">
    <location>
        <begin position="292"/>
        <end position="316"/>
    </location>
</feature>